<comment type="caution">
    <text evidence="1">The sequence shown here is derived from an EMBL/GenBank/DDBJ whole genome shotgun (WGS) entry which is preliminary data.</text>
</comment>
<gene>
    <name evidence="1" type="ORF">Sspor_16030</name>
</gene>
<evidence type="ECO:0000313" key="2">
    <source>
        <dbReference type="Proteomes" id="UP000608522"/>
    </source>
</evidence>
<sequence>MSDNSADYGVQPLGDHEYLLRVPGDAREAEFRFRASPNVLKDLGVDSAAEQFVVRETAAFLLEHQPVMDLPPMIDLEDVAAAYDGYLNELRERLASS</sequence>
<dbReference type="EMBL" id="BNED01000005">
    <property type="protein sequence ID" value="GHI76042.1"/>
    <property type="molecule type" value="Genomic_DNA"/>
</dbReference>
<accession>A0ABQ3T6M8</accession>
<dbReference type="RefSeq" id="WP_033215607.1">
    <property type="nucleotide sequence ID" value="NZ_BAAATO010000037.1"/>
</dbReference>
<reference evidence="2" key="1">
    <citation type="submission" date="2023-07" db="EMBL/GenBank/DDBJ databases">
        <title>Whole genome shotgun sequence of Streptomyces spororaveus NBRC 15456.</title>
        <authorList>
            <person name="Komaki H."/>
            <person name="Tamura T."/>
        </authorList>
    </citation>
    <scope>NUCLEOTIDE SEQUENCE [LARGE SCALE GENOMIC DNA]</scope>
    <source>
        <strain evidence="2">NBRC 15456</strain>
    </source>
</reference>
<keyword evidence="2" id="KW-1185">Reference proteome</keyword>
<evidence type="ECO:0000313" key="1">
    <source>
        <dbReference type="EMBL" id="GHI76042.1"/>
    </source>
</evidence>
<protein>
    <submittedName>
        <fullName evidence="1">Uncharacterized protein</fullName>
    </submittedName>
</protein>
<organism evidence="1 2">
    <name type="scientific">Streptomyces spororaveus</name>
    <dbReference type="NCBI Taxonomy" id="284039"/>
    <lineage>
        <taxon>Bacteria</taxon>
        <taxon>Bacillati</taxon>
        <taxon>Actinomycetota</taxon>
        <taxon>Actinomycetes</taxon>
        <taxon>Kitasatosporales</taxon>
        <taxon>Streptomycetaceae</taxon>
        <taxon>Streptomyces</taxon>
    </lineage>
</organism>
<proteinExistence type="predicted"/>
<dbReference type="Proteomes" id="UP000608522">
    <property type="component" value="Unassembled WGS sequence"/>
</dbReference>
<name>A0ABQ3T6M8_9ACTN</name>